<reference evidence="1" key="1">
    <citation type="submission" date="2023-04" db="EMBL/GenBank/DDBJ databases">
        <title>Draft Genome sequencing of Naganishia species isolated from polar environments using Oxford Nanopore Technology.</title>
        <authorList>
            <person name="Leo P."/>
            <person name="Venkateswaran K."/>
        </authorList>
    </citation>
    <scope>NUCLEOTIDE SEQUENCE</scope>
    <source>
        <strain evidence="1">DBVPG 5303</strain>
    </source>
</reference>
<organism evidence="1 2">
    <name type="scientific">Naganishia onofrii</name>
    <dbReference type="NCBI Taxonomy" id="1851511"/>
    <lineage>
        <taxon>Eukaryota</taxon>
        <taxon>Fungi</taxon>
        <taxon>Dikarya</taxon>
        <taxon>Basidiomycota</taxon>
        <taxon>Agaricomycotina</taxon>
        <taxon>Tremellomycetes</taxon>
        <taxon>Filobasidiales</taxon>
        <taxon>Filobasidiaceae</taxon>
        <taxon>Naganishia</taxon>
    </lineage>
</organism>
<dbReference type="Proteomes" id="UP001234202">
    <property type="component" value="Unassembled WGS sequence"/>
</dbReference>
<proteinExistence type="predicted"/>
<comment type="caution">
    <text evidence="1">The sequence shown here is derived from an EMBL/GenBank/DDBJ whole genome shotgun (WGS) entry which is preliminary data.</text>
</comment>
<keyword evidence="2" id="KW-1185">Reference proteome</keyword>
<evidence type="ECO:0000313" key="1">
    <source>
        <dbReference type="EMBL" id="KAJ9127105.1"/>
    </source>
</evidence>
<gene>
    <name evidence="1" type="ORF">QFC24_001340</name>
</gene>
<accession>A0ACC2XST4</accession>
<evidence type="ECO:0000313" key="2">
    <source>
        <dbReference type="Proteomes" id="UP001234202"/>
    </source>
</evidence>
<sequence length="529" mass="60052">MHLRPRNAVLSGAVLLVLTIATLLFLPSEYGVRSYIPSIGTSGSSSRPVTASHQEKLLLSPLPAIYKDILPSLTLPKQLQQYPLLHNRLHAFLSRPIRSHDDATAVNEKKCPRELSDRLVNPDQLNGDGGFWREEVTEETIRNKRVEMVNYLVEVLKRGEDVVWDSAQDEFNDRVQEAEIFADANLDIAKRAPISHKRSRGFVSAAGNSDTTQRLLTLLRVMRRHYKVDLPVEVWTFPGELSTSSREYVELTEELGATVHEAQGLAKDPGAWKNFQIKGLAITSSSFKELIYLDSDNIPLRDPTHLFESQRYADNGRAAFWPDLSKDHVDNAIWRIIGDECDLDNWTFESGQIVIDKAGNNGLNLAALHLAAYMQADHDFWFHMCGGDKDTFRWAFRALDIPFAVSPMWAVPLGQRNGYENGRFCGHTVLQYDLETVEGEEEPRPLFVHSEPSLNYVHQWVYQGVARGMCTDLDIWDSEPKLPEELAENQHVEIQKLSDLPGQPFEGFENMFFDEGGRAGGWRKKRRLV</sequence>
<name>A0ACC2XST4_9TREE</name>
<protein>
    <submittedName>
        <fullName evidence="1">Uncharacterized protein</fullName>
    </submittedName>
</protein>
<dbReference type="EMBL" id="JASBWV010000003">
    <property type="protein sequence ID" value="KAJ9127105.1"/>
    <property type="molecule type" value="Genomic_DNA"/>
</dbReference>